<feature type="coiled-coil region" evidence="1">
    <location>
        <begin position="89"/>
        <end position="196"/>
    </location>
</feature>
<dbReference type="EMBL" id="JH430627">
    <property type="status" value="NOT_ANNOTATED_CDS"/>
    <property type="molecule type" value="Genomic_DNA"/>
</dbReference>
<reference evidence="3" key="1">
    <citation type="submission" date="2011-05" db="EMBL/GenBank/DDBJ databases">
        <authorList>
            <person name="Richards S.R."/>
            <person name="Qu J."/>
            <person name="Jiang H."/>
            <person name="Jhangiani S.N."/>
            <person name="Agravi P."/>
            <person name="Goodspeed R."/>
            <person name="Gross S."/>
            <person name="Mandapat C."/>
            <person name="Jackson L."/>
            <person name="Mathew T."/>
            <person name="Pu L."/>
            <person name="Thornton R."/>
            <person name="Saada N."/>
            <person name="Wilczek-Boney K.B."/>
            <person name="Lee S."/>
            <person name="Kovar C."/>
            <person name="Wu Y."/>
            <person name="Scherer S.E."/>
            <person name="Worley K.C."/>
            <person name="Muzny D.M."/>
            <person name="Gibbs R."/>
        </authorList>
    </citation>
    <scope>NUCLEOTIDE SEQUENCE</scope>
    <source>
        <strain evidence="3">Brora</strain>
    </source>
</reference>
<evidence type="ECO:0000256" key="1">
    <source>
        <dbReference type="SAM" id="Coils"/>
    </source>
</evidence>
<organism evidence="2 3">
    <name type="scientific">Strigamia maritima</name>
    <name type="common">European centipede</name>
    <name type="synonym">Geophilus maritimus</name>
    <dbReference type="NCBI Taxonomy" id="126957"/>
    <lineage>
        <taxon>Eukaryota</taxon>
        <taxon>Metazoa</taxon>
        <taxon>Ecdysozoa</taxon>
        <taxon>Arthropoda</taxon>
        <taxon>Myriapoda</taxon>
        <taxon>Chilopoda</taxon>
        <taxon>Pleurostigmophora</taxon>
        <taxon>Geophilomorpha</taxon>
        <taxon>Linotaeniidae</taxon>
        <taxon>Strigamia</taxon>
    </lineage>
</organism>
<reference evidence="2" key="2">
    <citation type="submission" date="2015-02" db="UniProtKB">
        <authorList>
            <consortium name="EnsemblMetazoa"/>
        </authorList>
    </citation>
    <scope>IDENTIFICATION</scope>
</reference>
<dbReference type="EnsemblMetazoa" id="SMAR001529-RA">
    <property type="protein sequence ID" value="SMAR001529-PA"/>
    <property type="gene ID" value="SMAR001529"/>
</dbReference>
<evidence type="ECO:0000313" key="3">
    <source>
        <dbReference type="Proteomes" id="UP000014500"/>
    </source>
</evidence>
<dbReference type="HOGENOM" id="CLU_424753_0_0_1"/>
<evidence type="ECO:0000313" key="2">
    <source>
        <dbReference type="EnsemblMetazoa" id="SMAR001529-PA"/>
    </source>
</evidence>
<protein>
    <submittedName>
        <fullName evidence="2">Uncharacterized protein</fullName>
    </submittedName>
</protein>
<keyword evidence="1" id="KW-0175">Coiled coil</keyword>
<dbReference type="AlphaFoldDB" id="T1IKS5"/>
<keyword evidence="3" id="KW-1185">Reference proteome</keyword>
<proteinExistence type="predicted"/>
<sequence length="645" mass="73561">MKDTSDEEETPRKRIKLGLAKKQEYDVEDDSFFTEEVLSQFDAAVNDYYAKENKSLLGNLLTTKIKVDVVAPISLTVPSQSVETPVVGKENHEEDEAKLYAELEEKQEQVKIIIKQKNLAQAELKIVKERNRVLQKTRNDEINAKTELIESYERALKEIDGNSKYTKKIKDLEEELSLKQHELTQLHEKYDQLLSERQQVTSTCESDNGVDETSLALCRGEMTILQFIPHLIYGGDGVFIFIREENSYSNKQSSPDNSYDDIDVIPSSLNTASSDVIEFMELDTSTSSEISCENSWLDLKYNLIHTFLTNTNFDNANIKDVLVLLLRILQEKLNSYVEPLQRTLQLNISLNSSCESLFGHSSSNSSASSIAPMTQVQFDEIERELLLVLNFLWKIINTEPKILEELNTRSRMVVDNSPETTPIHLLTYQLNGDLVNYANSDGTLWDNLVTLIQIQRTCDDQFTRKCSKEIVILVLRVLAATVAVNDPLRTEHRLLRNYDNNSCGIILCLDIGVGIDVVNVSLDLLDGCVRHFEGLDWMCDRGSKRCYISCVSSLCESLVKSSYCDDVKLQLLGKILNQLIFALCTEANKCETSIDEHRLQVLSNGIQFVQWFSLVDPQFQDRSRNMIHFIHSTNLFQNWTNDHSS</sequence>
<dbReference type="Proteomes" id="UP000014500">
    <property type="component" value="Unassembled WGS sequence"/>
</dbReference>
<accession>T1IKS5</accession>
<name>T1IKS5_STRMM</name>